<keyword evidence="2" id="KW-0805">Transcription regulation</keyword>
<dbReference type="Pfam" id="PF03466">
    <property type="entry name" value="LysR_substrate"/>
    <property type="match status" value="1"/>
</dbReference>
<name>A0ABQ2WDE3_9ALTE</name>
<dbReference type="CDD" id="cd05466">
    <property type="entry name" value="PBP2_LTTR_substrate"/>
    <property type="match status" value="1"/>
</dbReference>
<dbReference type="InterPro" id="IPR000847">
    <property type="entry name" value="LysR_HTH_N"/>
</dbReference>
<keyword evidence="3" id="KW-0238">DNA-binding</keyword>
<dbReference type="PROSITE" id="PS50931">
    <property type="entry name" value="HTH_LYSR"/>
    <property type="match status" value="1"/>
</dbReference>
<evidence type="ECO:0000256" key="1">
    <source>
        <dbReference type="ARBA" id="ARBA00009437"/>
    </source>
</evidence>
<evidence type="ECO:0000313" key="7">
    <source>
        <dbReference type="Proteomes" id="UP000634667"/>
    </source>
</evidence>
<evidence type="ECO:0000256" key="3">
    <source>
        <dbReference type="ARBA" id="ARBA00023125"/>
    </source>
</evidence>
<feature type="domain" description="HTH lysR-type" evidence="5">
    <location>
        <begin position="2"/>
        <end position="59"/>
    </location>
</feature>
<organism evidence="6 7">
    <name type="scientific">Alishewanella tabrizica</name>
    <dbReference type="NCBI Taxonomy" id="671278"/>
    <lineage>
        <taxon>Bacteria</taxon>
        <taxon>Pseudomonadati</taxon>
        <taxon>Pseudomonadota</taxon>
        <taxon>Gammaproteobacteria</taxon>
        <taxon>Alteromonadales</taxon>
        <taxon>Alteromonadaceae</taxon>
        <taxon>Alishewanella</taxon>
    </lineage>
</organism>
<evidence type="ECO:0000256" key="2">
    <source>
        <dbReference type="ARBA" id="ARBA00023015"/>
    </source>
</evidence>
<dbReference type="PANTHER" id="PTHR30126:SF91">
    <property type="entry name" value="LYSR FAMILY TRANSCRIPTIONAL REGULATOR"/>
    <property type="match status" value="1"/>
</dbReference>
<reference evidence="7" key="1">
    <citation type="journal article" date="2019" name="Int. J. Syst. Evol. Microbiol.">
        <title>The Global Catalogue of Microorganisms (GCM) 10K type strain sequencing project: providing services to taxonomists for standard genome sequencing and annotation.</title>
        <authorList>
            <consortium name="The Broad Institute Genomics Platform"/>
            <consortium name="The Broad Institute Genome Sequencing Center for Infectious Disease"/>
            <person name="Wu L."/>
            <person name="Ma J."/>
        </authorList>
    </citation>
    <scope>NUCLEOTIDE SEQUENCE [LARGE SCALE GENOMIC DNA]</scope>
    <source>
        <strain evidence="7">KCTC 23723</strain>
    </source>
</reference>
<gene>
    <name evidence="6" type="ORF">GCM10008111_01930</name>
</gene>
<dbReference type="PANTHER" id="PTHR30126">
    <property type="entry name" value="HTH-TYPE TRANSCRIPTIONAL REGULATOR"/>
    <property type="match status" value="1"/>
</dbReference>
<evidence type="ECO:0000259" key="5">
    <source>
        <dbReference type="PROSITE" id="PS50931"/>
    </source>
</evidence>
<dbReference type="SUPFAM" id="SSF46785">
    <property type="entry name" value="Winged helix' DNA-binding domain"/>
    <property type="match status" value="1"/>
</dbReference>
<sequence length="299" mass="33592">MLSLEQLNMFVIAADEGSFSACARKTGKVQSAVSHGINTLEIDLNVSLFDRSTRHPTLTPAGERLYRLAKGLLIQAKELEKTAQAISQQQETRLTLAVDDGLLLPEVYDLLINVEQRFPTLEIELISLTSTDMAIDVAQGEIDLGIMFSEVEAAKQIDFCFIGHVEYVAVCHPQFPLAEHQAITTTALLPYRQIAVRGRNKRESSLLLSMASHTWWCSSYAHVLALVNRQIGWAYLPYFMVQPLIDKGLLVNMRMAFDHITWSVPVDLIYAKGANQGPVFRFITTALKQLYSQRQQRLP</sequence>
<dbReference type="InterPro" id="IPR036390">
    <property type="entry name" value="WH_DNA-bd_sf"/>
</dbReference>
<dbReference type="Gene3D" id="1.10.10.10">
    <property type="entry name" value="Winged helix-like DNA-binding domain superfamily/Winged helix DNA-binding domain"/>
    <property type="match status" value="1"/>
</dbReference>
<dbReference type="InterPro" id="IPR036388">
    <property type="entry name" value="WH-like_DNA-bd_sf"/>
</dbReference>
<dbReference type="InterPro" id="IPR005119">
    <property type="entry name" value="LysR_subst-bd"/>
</dbReference>
<dbReference type="EMBL" id="BMYR01000001">
    <property type="protein sequence ID" value="GGW49781.1"/>
    <property type="molecule type" value="Genomic_DNA"/>
</dbReference>
<dbReference type="SUPFAM" id="SSF53850">
    <property type="entry name" value="Periplasmic binding protein-like II"/>
    <property type="match status" value="1"/>
</dbReference>
<accession>A0ABQ2WDE3</accession>
<protein>
    <submittedName>
        <fullName evidence="6">LysR family transcriptional regulator</fullName>
    </submittedName>
</protein>
<comment type="caution">
    <text evidence="6">The sequence shown here is derived from an EMBL/GenBank/DDBJ whole genome shotgun (WGS) entry which is preliminary data.</text>
</comment>
<keyword evidence="7" id="KW-1185">Reference proteome</keyword>
<dbReference type="Proteomes" id="UP000634667">
    <property type="component" value="Unassembled WGS sequence"/>
</dbReference>
<dbReference type="RefSeq" id="WP_189479538.1">
    <property type="nucleotide sequence ID" value="NZ_BMYR01000001.1"/>
</dbReference>
<comment type="similarity">
    <text evidence="1">Belongs to the LysR transcriptional regulatory family.</text>
</comment>
<dbReference type="Pfam" id="PF00126">
    <property type="entry name" value="HTH_1"/>
    <property type="match status" value="1"/>
</dbReference>
<evidence type="ECO:0000256" key="4">
    <source>
        <dbReference type="ARBA" id="ARBA00023163"/>
    </source>
</evidence>
<keyword evidence="4" id="KW-0804">Transcription</keyword>
<proteinExistence type="inferred from homology"/>
<dbReference type="Gene3D" id="3.40.190.290">
    <property type="match status" value="1"/>
</dbReference>
<evidence type="ECO:0000313" key="6">
    <source>
        <dbReference type="EMBL" id="GGW49781.1"/>
    </source>
</evidence>